<dbReference type="Pfam" id="PF18648">
    <property type="entry name" value="ADPRTs_Tse2"/>
    <property type="match status" value="1"/>
</dbReference>
<dbReference type="GeneID" id="34594110"/>
<evidence type="ECO:0000313" key="3">
    <source>
        <dbReference type="Proteomes" id="UP000185904"/>
    </source>
</evidence>
<feature type="domain" description="Tse2 ADP-ribosyltransferase toxin" evidence="1">
    <location>
        <begin position="1"/>
        <end position="85"/>
    </location>
</feature>
<dbReference type="Proteomes" id="UP000185904">
    <property type="component" value="Unassembled WGS sequence"/>
</dbReference>
<dbReference type="InterPro" id="IPR041018">
    <property type="entry name" value="ADPRTs_Tse2"/>
</dbReference>
<dbReference type="OrthoDB" id="10266325at2759"/>
<organism evidence="2 3">
    <name type="scientific">Fonsecaea nubica</name>
    <dbReference type="NCBI Taxonomy" id="856822"/>
    <lineage>
        <taxon>Eukaryota</taxon>
        <taxon>Fungi</taxon>
        <taxon>Dikarya</taxon>
        <taxon>Ascomycota</taxon>
        <taxon>Pezizomycotina</taxon>
        <taxon>Eurotiomycetes</taxon>
        <taxon>Chaetothyriomycetidae</taxon>
        <taxon>Chaetothyriales</taxon>
        <taxon>Herpotrichiellaceae</taxon>
        <taxon>Fonsecaea</taxon>
    </lineage>
</organism>
<gene>
    <name evidence="2" type="ORF">AYO20_10722</name>
</gene>
<proteinExistence type="predicted"/>
<keyword evidence="3" id="KW-1185">Reference proteome</keyword>
<dbReference type="EMBL" id="LVCJ01000119">
    <property type="protein sequence ID" value="OAL24295.1"/>
    <property type="molecule type" value="Genomic_DNA"/>
</dbReference>
<reference evidence="2 3" key="1">
    <citation type="submission" date="2016-03" db="EMBL/GenBank/DDBJ databases">
        <title>The draft genome sequence of Fonsecaea nubica causative agent of cutaneous subcutaneous infection in human host.</title>
        <authorList>
            <person name="Costa F."/>
            <person name="Sybren D.H."/>
            <person name="Raittz R.T."/>
            <person name="Weiss V.A."/>
            <person name="Leao A.C."/>
            <person name="Gomes R."/>
            <person name="De Souza E.M."/>
            <person name="Pedrosa F.O."/>
            <person name="Steffens M.B."/>
            <person name="Bombassaro A."/>
            <person name="Tadra-Sfeir M.Z."/>
            <person name="Moreno L.F."/>
            <person name="Najafzadeh M.J."/>
            <person name="Felipe M.S."/>
            <person name="Teixeira M."/>
            <person name="Sun J."/>
            <person name="Xi L."/>
            <person name="Castro M.A."/>
            <person name="Vicente V.A."/>
        </authorList>
    </citation>
    <scope>NUCLEOTIDE SEQUENCE [LARGE SCALE GENOMIC DNA]</scope>
    <source>
        <strain evidence="2 3">CBS 269.64</strain>
    </source>
</reference>
<sequence>MPNTILMQDLTRLAFDRYLEEDETRKPVLISLKKGTLLPAPLIAFSFDPSKFSLQPLHPIELSKLNSVLDELYSTEATIFHAEEWFDQNPFHDAGPDIYDL</sequence>
<protein>
    <recommendedName>
        <fullName evidence="1">Tse2 ADP-ribosyltransferase toxin domain-containing protein</fullName>
    </recommendedName>
</protein>
<dbReference type="RefSeq" id="XP_022495078.1">
    <property type="nucleotide sequence ID" value="XM_022648978.1"/>
</dbReference>
<evidence type="ECO:0000259" key="1">
    <source>
        <dbReference type="Pfam" id="PF18648"/>
    </source>
</evidence>
<accession>A0A178C5C3</accession>
<dbReference type="AlphaFoldDB" id="A0A178C5C3"/>
<evidence type="ECO:0000313" key="2">
    <source>
        <dbReference type="EMBL" id="OAL24295.1"/>
    </source>
</evidence>
<comment type="caution">
    <text evidence="2">The sequence shown here is derived from an EMBL/GenBank/DDBJ whole genome shotgun (WGS) entry which is preliminary data.</text>
</comment>
<name>A0A178C5C3_9EURO</name>